<accession>A0A9X1YSQ8</accession>
<comment type="caution">
    <text evidence="1">The sequence shown here is derived from an EMBL/GenBank/DDBJ whole genome shotgun (WGS) entry which is preliminary data.</text>
</comment>
<reference evidence="1 2" key="1">
    <citation type="journal article" date="2022" name="Int. J. Syst. Evol. Microbiol.">
        <title>Pseudomonas aegrilactucae sp. nov. and Pseudomonas morbosilactucae sp. nov., pathogens causing bacterial rot of lettuce in Japan.</title>
        <authorList>
            <person name="Sawada H."/>
            <person name="Fujikawa T."/>
            <person name="Satou M."/>
        </authorList>
    </citation>
    <scope>NUCLEOTIDE SEQUENCE [LARGE SCALE GENOMIC DNA]</scope>
    <source>
        <strain evidence="1 2">MAFF 302030</strain>
    </source>
</reference>
<proteinExistence type="predicted"/>
<organism evidence="1 2">
    <name type="scientific">Pseudomonas morbosilactucae</name>
    <dbReference type="NCBI Taxonomy" id="2938197"/>
    <lineage>
        <taxon>Bacteria</taxon>
        <taxon>Pseudomonadati</taxon>
        <taxon>Pseudomonadota</taxon>
        <taxon>Gammaproteobacteria</taxon>
        <taxon>Pseudomonadales</taxon>
        <taxon>Pseudomonadaceae</taxon>
        <taxon>Pseudomonas</taxon>
    </lineage>
</organism>
<evidence type="ECO:0000313" key="2">
    <source>
        <dbReference type="Proteomes" id="UP001155059"/>
    </source>
</evidence>
<name>A0A9X1YSQ8_9PSED</name>
<reference evidence="1 2" key="2">
    <citation type="journal article" date="2023" name="Plant Pathol.">
        <title>Dismantling and reorganizing Pseudomonas marginalis sensu#lato.</title>
        <authorList>
            <person name="Sawada H."/>
            <person name="Fujikawa T."/>
            <person name="Satou M."/>
        </authorList>
    </citation>
    <scope>NUCLEOTIDE SEQUENCE [LARGE SCALE GENOMIC DNA]</scope>
    <source>
        <strain evidence="1 2">MAFF 302030</strain>
    </source>
</reference>
<sequence>MPSSSVRVSVVMLNYPYSTGDLLATPQTYRYSTYQGAPFVEAWRASRLQACGQLPAPVPLLLADPGPEATTDSATLLSQLCLDLRADRSTFSPRVAYWLPRLLKKFEVSKRLHECYETAAPHRPQPHSPYSDLLPYLLLAECMLHGWAASGAAYYLSALLKLTDTLVSQQARLTADQGAYLAWLLAEEQHVLGTLAAEVGL</sequence>
<gene>
    <name evidence="1" type="ORF">M1B34_06825</name>
</gene>
<dbReference type="Proteomes" id="UP001155059">
    <property type="component" value="Unassembled WGS sequence"/>
</dbReference>
<dbReference type="EMBL" id="JALQCW010000012">
    <property type="protein sequence ID" value="MCK9797457.1"/>
    <property type="molecule type" value="Genomic_DNA"/>
</dbReference>
<dbReference type="AlphaFoldDB" id="A0A9X1YSQ8"/>
<dbReference type="RefSeq" id="WP_268264721.1">
    <property type="nucleotide sequence ID" value="NZ_JALQCW010000012.1"/>
</dbReference>
<evidence type="ECO:0000313" key="1">
    <source>
        <dbReference type="EMBL" id="MCK9797457.1"/>
    </source>
</evidence>
<protein>
    <submittedName>
        <fullName evidence="1">Uncharacterized protein</fullName>
    </submittedName>
</protein>